<dbReference type="PANTHER" id="PTHR43280:SF10">
    <property type="entry name" value="REGULATORY PROTEIN POCR"/>
    <property type="match status" value="1"/>
</dbReference>
<feature type="transmembrane region" description="Helical" evidence="9">
    <location>
        <begin position="37"/>
        <end position="59"/>
    </location>
</feature>
<dbReference type="OrthoDB" id="2517743at2"/>
<keyword evidence="4 9" id="KW-1133">Transmembrane helix</keyword>
<dbReference type="Gene3D" id="1.10.10.60">
    <property type="entry name" value="Homeodomain-like"/>
    <property type="match status" value="2"/>
</dbReference>
<sequence length="791" mass="90397">MAAPPLWLWHMRRFVDILICIRRRVRRRYMKPNITNRIMLIYGGVLLVIITLTVLLSYLGTVRGLRDQLKETNYALLNQIIEKMDRSFAQIEKDLLQLTSELEFVYFMNDSYEGTAQKYANFYALNNKMSKFMSRNLQFSSIYVYSSVSGNILTQDSYIDIDQSNNQWIADYLDMNGYFKWLPTHSITNGYAKENVVTLIRSYPAISKPGFRTGLLAVNMKESELYQMIRDIYSEGYKGQTLVIDSEGNVVTHDDKSKLTSRLADKPYVQQVLAGPAEGSFEMTIEGDKQTVFYATSAYTGWKVVSIIPESQVYRPLTVMRNLLIGFASAMLAIGFVVLFIVSRRTIRPFDRLIGRLSGKYHAIPKPAGGGASYLEHVFDELFHDREVLERQVRESKPMIKWRIVMDMLTGHRAEYSAVHHQLEFAGVKLHPERIVVCAAEIGKEGGIASKDETLYTYALCNVAEEIVNAEYAGAAIDAGGGHAALLFSFPDGDSAQNLMRVTTLLEQIQDVMQRQVGVSVTVGVGSCCTELKKLPESYGEAQFALRYKMVTGPNTLILIDDLKPPSDQDYYRFMRSIDRICDELKQAEREQLKAMVDELYSEAVGVGLLPELIRQFSFELLMRLMQAVESLGIATEPIRVRNSNLYERIQQCDNWRQAEDLVQSFLGELIDELEAKRSQRGRNDTIELIREYIGECYGDSGLSLDRLAERFNLNPAYISRLFKIHAQTNFIDYLIETRINAAKQLLKDRSVRVNEISHKVGYTNSRSFMRSFKNYTGLTPTEYRERFPDS</sequence>
<dbReference type="InterPro" id="IPR009057">
    <property type="entry name" value="Homeodomain-like_sf"/>
</dbReference>
<dbReference type="InterPro" id="IPR020449">
    <property type="entry name" value="Tscrpt_reg_AraC-type_HTH"/>
</dbReference>
<comment type="subcellular location">
    <subcellularLocation>
        <location evidence="1">Cell membrane</location>
        <topology evidence="1">Multi-pass membrane protein</topology>
    </subcellularLocation>
</comment>
<evidence type="ECO:0000259" key="10">
    <source>
        <dbReference type="PROSITE" id="PS01124"/>
    </source>
</evidence>
<keyword evidence="12" id="KW-1185">Reference proteome</keyword>
<keyword evidence="8" id="KW-0804">Transcription</keyword>
<dbReference type="AlphaFoldDB" id="A0A4S4BZX0"/>
<evidence type="ECO:0000313" key="12">
    <source>
        <dbReference type="Proteomes" id="UP000310636"/>
    </source>
</evidence>
<dbReference type="Pfam" id="PF02743">
    <property type="entry name" value="dCache_1"/>
    <property type="match status" value="1"/>
</dbReference>
<evidence type="ECO:0000256" key="6">
    <source>
        <dbReference type="ARBA" id="ARBA00023125"/>
    </source>
</evidence>
<dbReference type="Gene3D" id="3.30.450.20">
    <property type="entry name" value="PAS domain"/>
    <property type="match status" value="1"/>
</dbReference>
<dbReference type="InterPro" id="IPR018062">
    <property type="entry name" value="HTH_AraC-typ_CS"/>
</dbReference>
<keyword evidence="7 9" id="KW-0472">Membrane</keyword>
<evidence type="ECO:0000256" key="9">
    <source>
        <dbReference type="SAM" id="Phobius"/>
    </source>
</evidence>
<gene>
    <name evidence="11" type="ORF">E6C55_13695</name>
</gene>
<keyword evidence="6" id="KW-0238">DNA-binding</keyword>
<dbReference type="EMBL" id="SSOB01000015">
    <property type="protein sequence ID" value="THF78770.1"/>
    <property type="molecule type" value="Genomic_DNA"/>
</dbReference>
<evidence type="ECO:0000256" key="1">
    <source>
        <dbReference type="ARBA" id="ARBA00004651"/>
    </source>
</evidence>
<dbReference type="SMART" id="SM00342">
    <property type="entry name" value="HTH_ARAC"/>
    <property type="match status" value="1"/>
</dbReference>
<dbReference type="PRINTS" id="PR00032">
    <property type="entry name" value="HTHARAC"/>
</dbReference>
<dbReference type="InterPro" id="IPR033479">
    <property type="entry name" value="dCache_1"/>
</dbReference>
<accession>A0A4S4BZX0</accession>
<dbReference type="Pfam" id="PF12833">
    <property type="entry name" value="HTH_18"/>
    <property type="match status" value="1"/>
</dbReference>
<keyword evidence="2" id="KW-1003">Cell membrane</keyword>
<dbReference type="PANTHER" id="PTHR43280">
    <property type="entry name" value="ARAC-FAMILY TRANSCRIPTIONAL REGULATOR"/>
    <property type="match status" value="1"/>
</dbReference>
<evidence type="ECO:0000256" key="8">
    <source>
        <dbReference type="ARBA" id="ARBA00023163"/>
    </source>
</evidence>
<dbReference type="Pfam" id="PF17853">
    <property type="entry name" value="GGDEF_2"/>
    <property type="match status" value="1"/>
</dbReference>
<reference evidence="11 12" key="1">
    <citation type="submission" date="2019-04" db="EMBL/GenBank/DDBJ databases">
        <title>Cohnella sp. nov. isolated from preserved vegetables.</title>
        <authorList>
            <person name="Lin S.-Y."/>
            <person name="Hung M.-H."/>
            <person name="Young C.-C."/>
        </authorList>
    </citation>
    <scope>NUCLEOTIDE SEQUENCE [LARGE SCALE GENOMIC DNA]</scope>
    <source>
        <strain evidence="11 12">CC-MHH1044</strain>
    </source>
</reference>
<proteinExistence type="predicted"/>
<keyword evidence="3 9" id="KW-0812">Transmembrane</keyword>
<feature type="transmembrane region" description="Helical" evidence="9">
    <location>
        <begin position="323"/>
        <end position="342"/>
    </location>
</feature>
<evidence type="ECO:0000256" key="7">
    <source>
        <dbReference type="ARBA" id="ARBA00023136"/>
    </source>
</evidence>
<dbReference type="InterPro" id="IPR018060">
    <property type="entry name" value="HTH_AraC"/>
</dbReference>
<protein>
    <submittedName>
        <fullName evidence="11">AraC family transcriptional regulator</fullName>
    </submittedName>
</protein>
<dbReference type="InterPro" id="IPR041522">
    <property type="entry name" value="CdaR_GGDEF"/>
</dbReference>
<dbReference type="Proteomes" id="UP000310636">
    <property type="component" value="Unassembled WGS sequence"/>
</dbReference>
<evidence type="ECO:0000256" key="2">
    <source>
        <dbReference type="ARBA" id="ARBA00022475"/>
    </source>
</evidence>
<organism evidence="11 12">
    <name type="scientific">Cohnella fermenti</name>
    <dbReference type="NCBI Taxonomy" id="2565925"/>
    <lineage>
        <taxon>Bacteria</taxon>
        <taxon>Bacillati</taxon>
        <taxon>Bacillota</taxon>
        <taxon>Bacilli</taxon>
        <taxon>Bacillales</taxon>
        <taxon>Paenibacillaceae</taxon>
        <taxon>Cohnella</taxon>
    </lineage>
</organism>
<comment type="caution">
    <text evidence="11">The sequence shown here is derived from an EMBL/GenBank/DDBJ whole genome shotgun (WGS) entry which is preliminary data.</text>
</comment>
<evidence type="ECO:0000256" key="4">
    <source>
        <dbReference type="ARBA" id="ARBA00022989"/>
    </source>
</evidence>
<dbReference type="GO" id="GO:0043565">
    <property type="term" value="F:sequence-specific DNA binding"/>
    <property type="evidence" value="ECO:0007669"/>
    <property type="project" value="InterPro"/>
</dbReference>
<evidence type="ECO:0000313" key="11">
    <source>
        <dbReference type="EMBL" id="THF78770.1"/>
    </source>
</evidence>
<keyword evidence="5" id="KW-0805">Transcription regulation</keyword>
<dbReference type="PROSITE" id="PS01124">
    <property type="entry name" value="HTH_ARAC_FAMILY_2"/>
    <property type="match status" value="1"/>
</dbReference>
<feature type="domain" description="HTH araC/xylS-type" evidence="10">
    <location>
        <begin position="688"/>
        <end position="787"/>
    </location>
</feature>
<name>A0A4S4BZX0_9BACL</name>
<evidence type="ECO:0000256" key="5">
    <source>
        <dbReference type="ARBA" id="ARBA00023015"/>
    </source>
</evidence>
<dbReference type="PROSITE" id="PS00041">
    <property type="entry name" value="HTH_ARAC_FAMILY_1"/>
    <property type="match status" value="1"/>
</dbReference>
<dbReference type="GO" id="GO:0003700">
    <property type="term" value="F:DNA-binding transcription factor activity"/>
    <property type="evidence" value="ECO:0007669"/>
    <property type="project" value="InterPro"/>
</dbReference>
<dbReference type="GO" id="GO:0005886">
    <property type="term" value="C:plasma membrane"/>
    <property type="evidence" value="ECO:0007669"/>
    <property type="project" value="UniProtKB-SubCell"/>
</dbReference>
<dbReference type="CDD" id="cd12912">
    <property type="entry name" value="PDC2_MCP_like"/>
    <property type="match status" value="1"/>
</dbReference>
<evidence type="ECO:0000256" key="3">
    <source>
        <dbReference type="ARBA" id="ARBA00022692"/>
    </source>
</evidence>
<dbReference type="SUPFAM" id="SSF46689">
    <property type="entry name" value="Homeodomain-like"/>
    <property type="match status" value="1"/>
</dbReference>